<evidence type="ECO:0000313" key="5">
    <source>
        <dbReference type="Proteomes" id="UP001082899"/>
    </source>
</evidence>
<dbReference type="SUPFAM" id="SSF56112">
    <property type="entry name" value="Protein kinase-like (PK-like)"/>
    <property type="match status" value="1"/>
</dbReference>
<dbReference type="EMBL" id="JAPMXC010000011">
    <property type="protein sequence ID" value="MCY0389667.1"/>
    <property type="molecule type" value="Genomic_DNA"/>
</dbReference>
<feature type="region of interest" description="Disordered" evidence="2">
    <location>
        <begin position="1"/>
        <end position="37"/>
    </location>
</feature>
<evidence type="ECO:0000256" key="1">
    <source>
        <dbReference type="ARBA" id="ARBA00038240"/>
    </source>
</evidence>
<comment type="similarity">
    <text evidence="1">Belongs to the pseudomonas-type ThrB family.</text>
</comment>
<dbReference type="Pfam" id="PF01636">
    <property type="entry name" value="APH"/>
    <property type="match status" value="1"/>
</dbReference>
<evidence type="ECO:0000256" key="2">
    <source>
        <dbReference type="SAM" id="MobiDB-lite"/>
    </source>
</evidence>
<organism evidence="4 5">
    <name type="scientific">Robbsia betulipollinis</name>
    <dbReference type="NCBI Taxonomy" id="2981849"/>
    <lineage>
        <taxon>Bacteria</taxon>
        <taxon>Pseudomonadati</taxon>
        <taxon>Pseudomonadota</taxon>
        <taxon>Betaproteobacteria</taxon>
        <taxon>Burkholderiales</taxon>
        <taxon>Burkholderiaceae</taxon>
        <taxon>Robbsia</taxon>
    </lineage>
</organism>
<dbReference type="PANTHER" id="PTHR21064:SF6">
    <property type="entry name" value="AMINOGLYCOSIDE PHOSPHOTRANSFERASE DOMAIN-CONTAINING PROTEIN"/>
    <property type="match status" value="1"/>
</dbReference>
<proteinExistence type="inferred from homology"/>
<feature type="compositionally biased region" description="Low complexity" evidence="2">
    <location>
        <begin position="1"/>
        <end position="17"/>
    </location>
</feature>
<dbReference type="Proteomes" id="UP001082899">
    <property type="component" value="Unassembled WGS sequence"/>
</dbReference>
<reference evidence="4" key="1">
    <citation type="submission" date="2022-11" db="EMBL/GenBank/DDBJ databases">
        <title>Robbsia betulipollinis sp. nov., isolated from pollen of birch (Betula pendula).</title>
        <authorList>
            <person name="Shi H."/>
            <person name="Ambika Manirajan B."/>
            <person name="Ratering S."/>
            <person name="Geissler-Plaum R."/>
            <person name="Schnell S."/>
        </authorList>
    </citation>
    <scope>NUCLEOTIDE SEQUENCE</scope>
    <source>
        <strain evidence="4">Bb-Pol-6</strain>
    </source>
</reference>
<name>A0ABT3ZT69_9BURK</name>
<gene>
    <name evidence="4" type="ORF">OVY01_21195</name>
</gene>
<protein>
    <submittedName>
        <fullName evidence="4">Phosphotransferase</fullName>
    </submittedName>
</protein>
<dbReference type="InterPro" id="IPR011009">
    <property type="entry name" value="Kinase-like_dom_sf"/>
</dbReference>
<keyword evidence="5" id="KW-1185">Reference proteome</keyword>
<evidence type="ECO:0000313" key="4">
    <source>
        <dbReference type="EMBL" id="MCY0389667.1"/>
    </source>
</evidence>
<dbReference type="InterPro" id="IPR050249">
    <property type="entry name" value="Pseudomonas-type_ThrB"/>
</dbReference>
<feature type="domain" description="Aminoglycoside phosphotransferase" evidence="3">
    <location>
        <begin position="82"/>
        <end position="335"/>
    </location>
</feature>
<dbReference type="Gene3D" id="3.90.1200.10">
    <property type="match status" value="1"/>
</dbReference>
<dbReference type="PANTHER" id="PTHR21064">
    <property type="entry name" value="AMINOGLYCOSIDE PHOSPHOTRANSFERASE DOMAIN-CONTAINING PROTEIN-RELATED"/>
    <property type="match status" value="1"/>
</dbReference>
<sequence length="411" mass="44234">MPAEAAAPAAPGEGAAPRQSSSVAAPGDGPTGQFGVHGEQVERDWPLMTVDEVARVLASYPIEGTVANLSWHSPRPFAAAVLATLSDGRMLFVKRHDARLRDATALAEEHRFIGHLGGRGIPVAEVLSDRRGRTALAIGAWVYEVHRSADGLDAYRCVMSWEPFKAMSHAYAAGRALARLHRASAGFPAPARPPRLLLSSFGVIGAPDLLDAAQAWIEAQPLLASALARRPWRHDLATVIGPYHARLAPLLPSLAPLWTHGDWHASNLLWSPEGEPAKVRSVLDFGLADRTCAVYDLALAIERNTIEWLVEPARRRVHAGQIDALLDGYASVAPLDAADYRALVALLPIVHTEFALSEVAYFDGILDLPAEAEAAYSSYLLGHAQWFGEPAGRALLTQLNRRGHALDAPGR</sequence>
<accession>A0ABT3ZT69</accession>
<dbReference type="InterPro" id="IPR002575">
    <property type="entry name" value="Aminoglycoside_PTrfase"/>
</dbReference>
<evidence type="ECO:0000259" key="3">
    <source>
        <dbReference type="Pfam" id="PF01636"/>
    </source>
</evidence>
<comment type="caution">
    <text evidence="4">The sequence shown here is derived from an EMBL/GenBank/DDBJ whole genome shotgun (WGS) entry which is preliminary data.</text>
</comment>